<evidence type="ECO:0000256" key="1">
    <source>
        <dbReference type="ARBA" id="ARBA00000707"/>
    </source>
</evidence>
<organism evidence="9 10">
    <name type="scientific">Syncephalis pseudoplumigaleata</name>
    <dbReference type="NCBI Taxonomy" id="1712513"/>
    <lineage>
        <taxon>Eukaryota</taxon>
        <taxon>Fungi</taxon>
        <taxon>Fungi incertae sedis</taxon>
        <taxon>Zoopagomycota</taxon>
        <taxon>Zoopagomycotina</taxon>
        <taxon>Zoopagomycetes</taxon>
        <taxon>Zoopagales</taxon>
        <taxon>Piptocephalidaceae</taxon>
        <taxon>Syncephalis</taxon>
    </lineage>
</organism>
<dbReference type="CDD" id="cd02674">
    <property type="entry name" value="Peptidase_C19R"/>
    <property type="match status" value="1"/>
</dbReference>
<keyword evidence="5 7" id="KW-0378">Hydrolase</keyword>
<evidence type="ECO:0000256" key="4">
    <source>
        <dbReference type="ARBA" id="ARBA00022786"/>
    </source>
</evidence>
<evidence type="ECO:0000256" key="5">
    <source>
        <dbReference type="ARBA" id="ARBA00022801"/>
    </source>
</evidence>
<keyword evidence="10" id="KW-1185">Reference proteome</keyword>
<dbReference type="GO" id="GO:0016579">
    <property type="term" value="P:protein deubiquitination"/>
    <property type="evidence" value="ECO:0007669"/>
    <property type="project" value="InterPro"/>
</dbReference>
<dbReference type="InterPro" id="IPR018200">
    <property type="entry name" value="USP_CS"/>
</dbReference>
<keyword evidence="3 7" id="KW-0645">Protease</keyword>
<feature type="domain" description="USP" evidence="8">
    <location>
        <begin position="62"/>
        <end position="409"/>
    </location>
</feature>
<dbReference type="InterPro" id="IPR038765">
    <property type="entry name" value="Papain-like_cys_pep_sf"/>
</dbReference>
<protein>
    <recommendedName>
        <fullName evidence="7">Ubiquitin carboxyl-terminal hydrolase</fullName>
        <ecNumber evidence="7">3.4.19.12</ecNumber>
    </recommendedName>
</protein>
<evidence type="ECO:0000256" key="6">
    <source>
        <dbReference type="ARBA" id="ARBA00022807"/>
    </source>
</evidence>
<evidence type="ECO:0000313" key="9">
    <source>
        <dbReference type="EMBL" id="RKP28142.1"/>
    </source>
</evidence>
<comment type="similarity">
    <text evidence="2 7">Belongs to the peptidase C19 family.</text>
</comment>
<dbReference type="SUPFAM" id="SSF54001">
    <property type="entry name" value="Cysteine proteinases"/>
    <property type="match status" value="1"/>
</dbReference>
<dbReference type="InterPro" id="IPR001394">
    <property type="entry name" value="Peptidase_C19_UCH"/>
</dbReference>
<evidence type="ECO:0000259" key="8">
    <source>
        <dbReference type="PROSITE" id="PS50235"/>
    </source>
</evidence>
<dbReference type="Pfam" id="PF00443">
    <property type="entry name" value="UCH"/>
    <property type="match status" value="1"/>
</dbReference>
<proteinExistence type="inferred from homology"/>
<dbReference type="PROSITE" id="PS00972">
    <property type="entry name" value="USP_1"/>
    <property type="match status" value="1"/>
</dbReference>
<dbReference type="Proteomes" id="UP000278143">
    <property type="component" value="Unassembled WGS sequence"/>
</dbReference>
<dbReference type="Gene3D" id="3.90.70.10">
    <property type="entry name" value="Cysteine proteinases"/>
    <property type="match status" value="1"/>
</dbReference>
<dbReference type="InterPro" id="IPR050185">
    <property type="entry name" value="Ub_carboxyl-term_hydrolase"/>
</dbReference>
<dbReference type="InterPro" id="IPR028889">
    <property type="entry name" value="USP"/>
</dbReference>
<sequence length="409" mass="45665">MGLDRVFSTDNASTGRAHVSAYGSGSLPAISYPGGTSSSSSSRIDYYGYSGQRKRSGPAGTTGLQNLGNTCFMNSALQCLSNTRALTRFFLDGSYRGDINRDNPLGMQGRVADVYGDLLRQLWQDDVAHIAPREFKSVLQRFAPQFSGYQQHDSQEFLAFLLDGLHEDLNRVRVKPYIEIPDADGRPDEEVAEERWRMHRARNDSKVVDEFQGQYKSTLVCPQCNKVSVTFDPFMYLTLPVPAIKLRNIATGTKGPLTLARCLEEFTRAEQLSEDDSWYCPQCKEHRQATKKFDLWRLPDTLVVHLKRFGQSRGWRDKIDDLVEFPITGLDLSEWVIGERADTASAPIYDLYAVSNHFGGLGGGHYTAYAKNIATDAWYDFDDSSVSPVSESQVVVSSSRDGAGSVEQK</sequence>
<evidence type="ECO:0000256" key="2">
    <source>
        <dbReference type="ARBA" id="ARBA00009085"/>
    </source>
</evidence>
<dbReference type="PROSITE" id="PS00973">
    <property type="entry name" value="USP_2"/>
    <property type="match status" value="1"/>
</dbReference>
<dbReference type="PANTHER" id="PTHR21646">
    <property type="entry name" value="UBIQUITIN CARBOXYL-TERMINAL HYDROLASE"/>
    <property type="match status" value="1"/>
</dbReference>
<dbReference type="PROSITE" id="PS50235">
    <property type="entry name" value="USP_3"/>
    <property type="match status" value="1"/>
</dbReference>
<dbReference type="PANTHER" id="PTHR21646:SF24">
    <property type="entry name" value="UBIQUITIN CARBOXYL-TERMINAL HYDROLASE"/>
    <property type="match status" value="1"/>
</dbReference>
<keyword evidence="4 7" id="KW-0833">Ubl conjugation pathway</keyword>
<dbReference type="GO" id="GO:0006508">
    <property type="term" value="P:proteolysis"/>
    <property type="evidence" value="ECO:0007669"/>
    <property type="project" value="UniProtKB-KW"/>
</dbReference>
<accession>A0A4P9Z7G2</accession>
<evidence type="ECO:0000256" key="7">
    <source>
        <dbReference type="RuleBase" id="RU366025"/>
    </source>
</evidence>
<dbReference type="AlphaFoldDB" id="A0A4P9Z7G2"/>
<gene>
    <name evidence="9" type="ORF">SYNPS1DRAFT_11648</name>
</gene>
<comment type="catalytic activity">
    <reaction evidence="1 7">
        <text>Thiol-dependent hydrolysis of ester, thioester, amide, peptide and isopeptide bonds formed by the C-terminal Gly of ubiquitin (a 76-residue protein attached to proteins as an intracellular targeting signal).</text>
        <dbReference type="EC" id="3.4.19.12"/>
    </reaction>
</comment>
<keyword evidence="6 7" id="KW-0788">Thiol protease</keyword>
<evidence type="ECO:0000256" key="3">
    <source>
        <dbReference type="ARBA" id="ARBA00022670"/>
    </source>
</evidence>
<dbReference type="EC" id="3.4.19.12" evidence="7"/>
<evidence type="ECO:0000313" key="10">
    <source>
        <dbReference type="Proteomes" id="UP000278143"/>
    </source>
</evidence>
<reference evidence="10" key="1">
    <citation type="journal article" date="2018" name="Nat. Microbiol.">
        <title>Leveraging single-cell genomics to expand the fungal tree of life.</title>
        <authorList>
            <person name="Ahrendt S.R."/>
            <person name="Quandt C.A."/>
            <person name="Ciobanu D."/>
            <person name="Clum A."/>
            <person name="Salamov A."/>
            <person name="Andreopoulos B."/>
            <person name="Cheng J.F."/>
            <person name="Woyke T."/>
            <person name="Pelin A."/>
            <person name="Henrissat B."/>
            <person name="Reynolds N.K."/>
            <person name="Benny G.L."/>
            <person name="Smith M.E."/>
            <person name="James T.Y."/>
            <person name="Grigoriev I.V."/>
        </authorList>
    </citation>
    <scope>NUCLEOTIDE SEQUENCE [LARGE SCALE GENOMIC DNA]</scope>
    <source>
        <strain evidence="10">Benny S71-1</strain>
    </source>
</reference>
<dbReference type="EMBL" id="KZ989115">
    <property type="protein sequence ID" value="RKP28142.1"/>
    <property type="molecule type" value="Genomic_DNA"/>
</dbReference>
<dbReference type="GO" id="GO:0004843">
    <property type="term" value="F:cysteine-type deubiquitinase activity"/>
    <property type="evidence" value="ECO:0007669"/>
    <property type="project" value="UniProtKB-UniRule"/>
</dbReference>
<dbReference type="OrthoDB" id="292964at2759"/>
<name>A0A4P9Z7G2_9FUNG</name>